<feature type="chain" id="PRO_5002666461" description="TraB/GumN family protein" evidence="1">
    <location>
        <begin position="21"/>
        <end position="285"/>
    </location>
</feature>
<dbReference type="EMBL" id="AAOE01000007">
    <property type="protein sequence ID" value="EAR09882.1"/>
    <property type="molecule type" value="Genomic_DNA"/>
</dbReference>
<name>A4BDD8_9GAMM</name>
<dbReference type="InterPro" id="IPR047111">
    <property type="entry name" value="YbaP-like"/>
</dbReference>
<evidence type="ECO:0008006" key="4">
    <source>
        <dbReference type="Google" id="ProtNLM"/>
    </source>
</evidence>
<proteinExistence type="predicted"/>
<dbReference type="AlphaFoldDB" id="A4BDD8"/>
<dbReference type="PANTHER" id="PTHR40590:SF1">
    <property type="entry name" value="CYTOPLASMIC PROTEIN"/>
    <property type="match status" value="1"/>
</dbReference>
<sequence>MRSVLIAFFAGLLLTSQLQASAIWHVEGEREFYLFGTVHLMRPDAFPLPSVYDTTLDQCDALWLEVDSAELEDMNLLTQIQQMMLLPAGQQLKNQVSESAYKELERLAERAGVSLQMLQGLKPWAAVNQLTLMIFQQKGFTGEGLDPYLHRQAMQKNIPIRAFETLLWQLNMFDKLSQQYGDEFVTFSTEDLDNVDQLVEDLYRNWARGDYQTLYKQAKFEAYPDVERVMLQARNDDWMATLLGQEADEGTQCVAVGLLHMAGEHGLVRQFEQAGYRVTQMGTDN</sequence>
<feature type="signal peptide" evidence="1">
    <location>
        <begin position="1"/>
        <end position="20"/>
    </location>
</feature>
<dbReference type="STRING" id="314283.MED297_06019"/>
<keyword evidence="3" id="KW-1185">Reference proteome</keyword>
<gene>
    <name evidence="2" type="ORF">MED297_06019</name>
</gene>
<dbReference type="RefSeq" id="WP_008048422.1">
    <property type="nucleotide sequence ID" value="NZ_CH724155.1"/>
</dbReference>
<dbReference type="OrthoDB" id="357294at2"/>
<evidence type="ECO:0000256" key="1">
    <source>
        <dbReference type="SAM" id="SignalP"/>
    </source>
</evidence>
<evidence type="ECO:0000313" key="3">
    <source>
        <dbReference type="Proteomes" id="UP000005953"/>
    </source>
</evidence>
<evidence type="ECO:0000313" key="2">
    <source>
        <dbReference type="EMBL" id="EAR09882.1"/>
    </source>
</evidence>
<dbReference type="HOGENOM" id="CLU_057525_0_0_6"/>
<dbReference type="InterPro" id="IPR002816">
    <property type="entry name" value="TraB/PrgY/GumN_fam"/>
</dbReference>
<comment type="caution">
    <text evidence="2">The sequence shown here is derived from an EMBL/GenBank/DDBJ whole genome shotgun (WGS) entry which is preliminary data.</text>
</comment>
<dbReference type="PANTHER" id="PTHR40590">
    <property type="entry name" value="CYTOPLASMIC PROTEIN-RELATED"/>
    <property type="match status" value="1"/>
</dbReference>
<protein>
    <recommendedName>
        <fullName evidence="4">TraB/GumN family protein</fullName>
    </recommendedName>
</protein>
<reference evidence="2 3" key="1">
    <citation type="submission" date="2006-02" db="EMBL/GenBank/DDBJ databases">
        <authorList>
            <person name="Pinhassi J."/>
            <person name="Pedros-Alio C."/>
            <person name="Ferriera S."/>
            <person name="Johnson J."/>
            <person name="Kravitz S."/>
            <person name="Halpern A."/>
            <person name="Remington K."/>
            <person name="Beeson K."/>
            <person name="Tran B."/>
            <person name="Rogers Y.-H."/>
            <person name="Friedman R."/>
            <person name="Venter J.C."/>
        </authorList>
    </citation>
    <scope>NUCLEOTIDE SEQUENCE [LARGE SCALE GENOMIC DNA]</scope>
    <source>
        <strain evidence="2 3">MED297</strain>
    </source>
</reference>
<dbReference type="Pfam" id="PF01963">
    <property type="entry name" value="TraB_PrgY_gumN"/>
    <property type="match status" value="1"/>
</dbReference>
<dbReference type="CDD" id="cd14789">
    <property type="entry name" value="Tiki"/>
    <property type="match status" value="1"/>
</dbReference>
<dbReference type="Proteomes" id="UP000005953">
    <property type="component" value="Unassembled WGS sequence"/>
</dbReference>
<accession>A4BDD8</accession>
<keyword evidence="1" id="KW-0732">Signal</keyword>
<organism evidence="2 3">
    <name type="scientific">Reinekea blandensis MED297</name>
    <dbReference type="NCBI Taxonomy" id="314283"/>
    <lineage>
        <taxon>Bacteria</taxon>
        <taxon>Pseudomonadati</taxon>
        <taxon>Pseudomonadota</taxon>
        <taxon>Gammaproteobacteria</taxon>
        <taxon>Oceanospirillales</taxon>
        <taxon>Saccharospirillaceae</taxon>
        <taxon>Reinekea</taxon>
    </lineage>
</organism>